<accession>A0AA42C417</accession>
<reference evidence="4" key="1">
    <citation type="submission" date="2022-10" db="EMBL/GenBank/DDBJ databases">
        <title>Gaoshiqiia sediminis gen. nov., sp. nov., isolated from coastal sediment.</title>
        <authorList>
            <person name="Yu W.X."/>
            <person name="Mu D.S."/>
            <person name="Du J.Z."/>
            <person name="Liang Y.Q."/>
        </authorList>
    </citation>
    <scope>NUCLEOTIDE SEQUENCE</scope>
    <source>
        <strain evidence="4">A06</strain>
    </source>
</reference>
<dbReference type="RefSeq" id="WP_282589912.1">
    <property type="nucleotide sequence ID" value="NZ_JAPAAF010000001.1"/>
</dbReference>
<dbReference type="AlphaFoldDB" id="A0AA42C417"/>
<dbReference type="Pfam" id="PF16344">
    <property type="entry name" value="FecR_C"/>
    <property type="match status" value="1"/>
</dbReference>
<name>A0AA42C417_9BACT</name>
<organism evidence="4 5">
    <name type="scientific">Gaoshiqia sediminis</name>
    <dbReference type="NCBI Taxonomy" id="2986998"/>
    <lineage>
        <taxon>Bacteria</taxon>
        <taxon>Pseudomonadati</taxon>
        <taxon>Bacteroidota</taxon>
        <taxon>Bacteroidia</taxon>
        <taxon>Marinilabiliales</taxon>
        <taxon>Prolixibacteraceae</taxon>
        <taxon>Gaoshiqia</taxon>
    </lineage>
</organism>
<evidence type="ECO:0000259" key="3">
    <source>
        <dbReference type="Pfam" id="PF16344"/>
    </source>
</evidence>
<feature type="domain" description="Protein FecR C-terminal" evidence="3">
    <location>
        <begin position="259"/>
        <end position="325"/>
    </location>
</feature>
<dbReference type="InterPro" id="IPR006860">
    <property type="entry name" value="FecR"/>
</dbReference>
<evidence type="ECO:0000259" key="2">
    <source>
        <dbReference type="Pfam" id="PF04773"/>
    </source>
</evidence>
<sequence length="329" mass="37874">MGENIENALKKLEKETTSERERLRILSVFNDPDKEFIVKKSLYGSLSEFVEGELNDGRMGDFNKIWRKIELRQQVKSVGFKKQYIYWAAAILVIGMLLGNLIDIKNPKIQDLNWYTAKAPRGSVAETILPDGTIIYLNAGSEIKYPSIGNSTIREVYLTGEAWFDVTKSTDRPFIVHTDFYDVKVTGTEFNVKSYPDDHEIITTLEEGSVQIESTRNFKIEKSIKLEPGEQLVYHKQNKSLHLNRVKPEIYSSWKDNSLIFINMNLGELITLLERKYGVDIVVADESILNYHYDGTIKNETIIEVLTILQKTLPIDYVIEDQVVRILKK</sequence>
<evidence type="ECO:0000256" key="1">
    <source>
        <dbReference type="SAM" id="Phobius"/>
    </source>
</evidence>
<dbReference type="Pfam" id="PF04773">
    <property type="entry name" value="FecR"/>
    <property type="match status" value="1"/>
</dbReference>
<dbReference type="InterPro" id="IPR032508">
    <property type="entry name" value="FecR_C"/>
</dbReference>
<dbReference type="InterPro" id="IPR012373">
    <property type="entry name" value="Ferrdict_sens_TM"/>
</dbReference>
<comment type="caution">
    <text evidence="4">The sequence shown here is derived from an EMBL/GenBank/DDBJ whole genome shotgun (WGS) entry which is preliminary data.</text>
</comment>
<dbReference type="Proteomes" id="UP001163821">
    <property type="component" value="Unassembled WGS sequence"/>
</dbReference>
<dbReference type="Gene3D" id="2.60.120.1440">
    <property type="match status" value="1"/>
</dbReference>
<dbReference type="PANTHER" id="PTHR30273">
    <property type="entry name" value="PERIPLASMIC SIGNAL SENSOR AND SIGMA FACTOR ACTIVATOR FECR-RELATED"/>
    <property type="match status" value="1"/>
</dbReference>
<evidence type="ECO:0000313" key="5">
    <source>
        <dbReference type="Proteomes" id="UP001163821"/>
    </source>
</evidence>
<dbReference type="Gene3D" id="3.55.50.30">
    <property type="match status" value="1"/>
</dbReference>
<feature type="transmembrane region" description="Helical" evidence="1">
    <location>
        <begin position="84"/>
        <end position="102"/>
    </location>
</feature>
<keyword evidence="1" id="KW-0472">Membrane</keyword>
<proteinExistence type="predicted"/>
<dbReference type="EMBL" id="JAPAAF010000001">
    <property type="protein sequence ID" value="MCW0481308.1"/>
    <property type="molecule type" value="Genomic_DNA"/>
</dbReference>
<gene>
    <name evidence="4" type="ORF">N2K84_01110</name>
</gene>
<keyword evidence="5" id="KW-1185">Reference proteome</keyword>
<dbReference type="PANTHER" id="PTHR30273:SF2">
    <property type="entry name" value="PROTEIN FECR"/>
    <property type="match status" value="1"/>
</dbReference>
<dbReference type="GO" id="GO:0016989">
    <property type="term" value="F:sigma factor antagonist activity"/>
    <property type="evidence" value="ECO:0007669"/>
    <property type="project" value="TreeGrafter"/>
</dbReference>
<keyword evidence="1" id="KW-0812">Transmembrane</keyword>
<protein>
    <submittedName>
        <fullName evidence="4">FecR family protein</fullName>
    </submittedName>
</protein>
<evidence type="ECO:0000313" key="4">
    <source>
        <dbReference type="EMBL" id="MCW0481308.1"/>
    </source>
</evidence>
<keyword evidence="1" id="KW-1133">Transmembrane helix</keyword>
<feature type="domain" description="FecR protein" evidence="2">
    <location>
        <begin position="119"/>
        <end position="211"/>
    </location>
</feature>